<evidence type="ECO:0000256" key="1">
    <source>
        <dbReference type="SAM" id="MobiDB-lite"/>
    </source>
</evidence>
<dbReference type="Proteomes" id="UP001187531">
    <property type="component" value="Unassembled WGS sequence"/>
</dbReference>
<sequence>MLAHMNCGKDGIAPQYLHHKLEITPGKVSLLKTILMSKPRRAKQESQSASSKKLKTLKRKSPKFVQDDASSDILPDDPQFDDILDTNMCIGPAEDPDRQGQAMVGDNVVINLAGKKSHYNM</sequence>
<organism evidence="2 3">
    <name type="scientific">Artemia franciscana</name>
    <name type="common">Brine shrimp</name>
    <name type="synonym">Artemia sanfranciscana</name>
    <dbReference type="NCBI Taxonomy" id="6661"/>
    <lineage>
        <taxon>Eukaryota</taxon>
        <taxon>Metazoa</taxon>
        <taxon>Ecdysozoa</taxon>
        <taxon>Arthropoda</taxon>
        <taxon>Crustacea</taxon>
        <taxon>Branchiopoda</taxon>
        <taxon>Anostraca</taxon>
        <taxon>Artemiidae</taxon>
        <taxon>Artemia</taxon>
    </lineage>
</organism>
<protein>
    <submittedName>
        <fullName evidence="2">Uncharacterized protein</fullName>
    </submittedName>
</protein>
<proteinExistence type="predicted"/>
<dbReference type="AlphaFoldDB" id="A0AA88HZ79"/>
<name>A0AA88HZ79_ARTSF</name>
<feature type="compositionally biased region" description="Basic residues" evidence="1">
    <location>
        <begin position="52"/>
        <end position="62"/>
    </location>
</feature>
<feature type="region of interest" description="Disordered" evidence="1">
    <location>
        <begin position="38"/>
        <end position="76"/>
    </location>
</feature>
<accession>A0AA88HZ79</accession>
<keyword evidence="3" id="KW-1185">Reference proteome</keyword>
<dbReference type="EMBL" id="JAVRJZ010000007">
    <property type="protein sequence ID" value="KAK2720835.1"/>
    <property type="molecule type" value="Genomic_DNA"/>
</dbReference>
<gene>
    <name evidence="2" type="ORF">QYM36_004645</name>
</gene>
<reference evidence="2" key="1">
    <citation type="submission" date="2023-07" db="EMBL/GenBank/DDBJ databases">
        <title>Chromosome-level genome assembly of Artemia franciscana.</title>
        <authorList>
            <person name="Jo E."/>
        </authorList>
    </citation>
    <scope>NUCLEOTIDE SEQUENCE</scope>
    <source>
        <tissue evidence="2">Whole body</tissue>
    </source>
</reference>
<evidence type="ECO:0000313" key="2">
    <source>
        <dbReference type="EMBL" id="KAK2720835.1"/>
    </source>
</evidence>
<comment type="caution">
    <text evidence="2">The sequence shown here is derived from an EMBL/GenBank/DDBJ whole genome shotgun (WGS) entry which is preliminary data.</text>
</comment>
<evidence type="ECO:0000313" key="3">
    <source>
        <dbReference type="Proteomes" id="UP001187531"/>
    </source>
</evidence>